<dbReference type="PANTHER" id="PTHR30337">
    <property type="entry name" value="COMPONENT OF ATP-DEPENDENT DSDNA EXONUCLEASE"/>
    <property type="match status" value="1"/>
</dbReference>
<keyword evidence="7" id="KW-0255">Endonuclease</keyword>
<dbReference type="CDD" id="cd00840">
    <property type="entry name" value="MPP_Mre11_N"/>
    <property type="match status" value="1"/>
</dbReference>
<name>A0A4R3YHC9_9PROT</name>
<dbReference type="EMBL" id="SMCO01000001">
    <property type="protein sequence ID" value="TCV90668.1"/>
    <property type="molecule type" value="Genomic_DNA"/>
</dbReference>
<dbReference type="GO" id="GO:0008408">
    <property type="term" value="F:3'-5' exonuclease activity"/>
    <property type="evidence" value="ECO:0007669"/>
    <property type="project" value="InterPro"/>
</dbReference>
<dbReference type="RefSeq" id="WP_124947431.1">
    <property type="nucleotide sequence ID" value="NZ_BHVT01000073.1"/>
</dbReference>
<dbReference type="GO" id="GO:0006260">
    <property type="term" value="P:DNA replication"/>
    <property type="evidence" value="ECO:0007669"/>
    <property type="project" value="UniProtKB-KW"/>
</dbReference>
<evidence type="ECO:0000256" key="6">
    <source>
        <dbReference type="ARBA" id="ARBA00022839"/>
    </source>
</evidence>
<dbReference type="SUPFAM" id="SSF56300">
    <property type="entry name" value="Metallo-dependent phosphatases"/>
    <property type="match status" value="1"/>
</dbReference>
<sequence>MLRIIHTADWHLGHTLHGMSREYEHKKFLDWLLDTLGEQVADALIIAGDVFDSANPPAKAQSMLYHFLAQVNRRYPALQVVLVGGNHDSAARLDAPQPLLKELNVHVVGGINRGQDNSLDCKQLLVPLADKQGNIVAWCVAVPFLRPGDLLPVDEGEDPLIQGVRDIYREALIEARTQALPGQALLATGHCYMVGAALSELSERKILGGNQHALPVDIFPTDIAYAALGHLHLAQSVGGRENVRYSGSPIPLSLSENVYPHQVVSVDIEAGACVKWLPIRVPRVVEILRLPPKEPLPLADILVLLEGLDLPESVPEQNWPYLEVSVLLDRPEPGLRRSIDEALAGKGVRLLKISTHYPGERASLSESMPEKNLQEITPDDVFSRRYQQLHDDLPPKALMDAFHEMLEQVQQGSGQ</sequence>
<proteinExistence type="inferred from homology"/>
<protein>
    <recommendedName>
        <fullName evidence="3 7">Nuclease SbcCD subunit D</fullName>
    </recommendedName>
</protein>
<keyword evidence="4 7" id="KW-0540">Nuclease</keyword>
<gene>
    <name evidence="7" type="primary">sbcD</name>
    <name evidence="10" type="ORF">EDC63_101642</name>
</gene>
<keyword evidence="7" id="KW-0235">DNA replication</keyword>
<dbReference type="InterPro" id="IPR004843">
    <property type="entry name" value="Calcineurin-like_PHP"/>
</dbReference>
<dbReference type="GO" id="GO:0004519">
    <property type="term" value="F:endonuclease activity"/>
    <property type="evidence" value="ECO:0007669"/>
    <property type="project" value="UniProtKB-KW"/>
</dbReference>
<dbReference type="NCBIfam" id="TIGR00619">
    <property type="entry name" value="sbcd"/>
    <property type="match status" value="1"/>
</dbReference>
<dbReference type="Pfam" id="PF12320">
    <property type="entry name" value="SbcD_C"/>
    <property type="match status" value="1"/>
</dbReference>
<evidence type="ECO:0000256" key="2">
    <source>
        <dbReference type="ARBA" id="ARBA00011322"/>
    </source>
</evidence>
<evidence type="ECO:0000259" key="8">
    <source>
        <dbReference type="Pfam" id="PF00149"/>
    </source>
</evidence>
<dbReference type="PANTHER" id="PTHR30337:SF0">
    <property type="entry name" value="NUCLEASE SBCCD SUBUNIT D"/>
    <property type="match status" value="1"/>
</dbReference>
<evidence type="ECO:0000256" key="5">
    <source>
        <dbReference type="ARBA" id="ARBA00022801"/>
    </source>
</evidence>
<dbReference type="OrthoDB" id="9773856at2"/>
<evidence type="ECO:0000313" key="11">
    <source>
        <dbReference type="Proteomes" id="UP000295367"/>
    </source>
</evidence>
<evidence type="ECO:0000256" key="3">
    <source>
        <dbReference type="ARBA" id="ARBA00013365"/>
    </source>
</evidence>
<comment type="function">
    <text evidence="7">SbcCD cleaves DNA hairpin structures. These structures can inhibit DNA replication and are intermediates in certain DNA recombination reactions. The complex acts as a 3'-&gt;5' double strand exonuclease that can open hairpins. It also has a 5' single-strand endonuclease activity.</text>
</comment>
<feature type="domain" description="Nuclease SbcCD subunit D C-terminal" evidence="9">
    <location>
        <begin position="289"/>
        <end position="388"/>
    </location>
</feature>
<comment type="caution">
    <text evidence="10">The sequence shown here is derived from an EMBL/GenBank/DDBJ whole genome shotgun (WGS) entry which is preliminary data.</text>
</comment>
<dbReference type="Pfam" id="PF00149">
    <property type="entry name" value="Metallophos"/>
    <property type="match status" value="1"/>
</dbReference>
<accession>A0A4R3YHC9</accession>
<keyword evidence="7" id="KW-0233">DNA recombination</keyword>
<keyword evidence="11" id="KW-1185">Reference proteome</keyword>
<reference evidence="10 11" key="1">
    <citation type="submission" date="2019-03" db="EMBL/GenBank/DDBJ databases">
        <title>Genomic Encyclopedia of Type Strains, Phase IV (KMG-IV): sequencing the most valuable type-strain genomes for metagenomic binning, comparative biology and taxonomic classification.</title>
        <authorList>
            <person name="Goeker M."/>
        </authorList>
    </citation>
    <scope>NUCLEOTIDE SEQUENCE [LARGE SCALE GENOMIC DNA]</scope>
    <source>
        <strain evidence="10 11">DSM 100309</strain>
    </source>
</reference>
<evidence type="ECO:0000256" key="7">
    <source>
        <dbReference type="RuleBase" id="RU363069"/>
    </source>
</evidence>
<evidence type="ECO:0000259" key="9">
    <source>
        <dbReference type="Pfam" id="PF12320"/>
    </source>
</evidence>
<keyword evidence="6 7" id="KW-0269">Exonuclease</keyword>
<organism evidence="10 11">
    <name type="scientific">Sulfurirhabdus autotrophica</name>
    <dbReference type="NCBI Taxonomy" id="1706046"/>
    <lineage>
        <taxon>Bacteria</taxon>
        <taxon>Pseudomonadati</taxon>
        <taxon>Pseudomonadota</taxon>
        <taxon>Betaproteobacteria</taxon>
        <taxon>Nitrosomonadales</taxon>
        <taxon>Sulfuricellaceae</taxon>
        <taxon>Sulfurirhabdus</taxon>
    </lineage>
</organism>
<dbReference type="InterPro" id="IPR004593">
    <property type="entry name" value="SbcD"/>
</dbReference>
<keyword evidence="5 7" id="KW-0378">Hydrolase</keyword>
<dbReference type="GO" id="GO:0006310">
    <property type="term" value="P:DNA recombination"/>
    <property type="evidence" value="ECO:0007669"/>
    <property type="project" value="UniProtKB-KW"/>
</dbReference>
<comment type="subunit">
    <text evidence="2 7">Heterodimer of SbcC and SbcD.</text>
</comment>
<dbReference type="InterPro" id="IPR041796">
    <property type="entry name" value="Mre11_N"/>
</dbReference>
<dbReference type="InterPro" id="IPR050535">
    <property type="entry name" value="DNA_Repair-Maintenance_Comp"/>
</dbReference>
<feature type="domain" description="Calcineurin-like phosphoesterase" evidence="8">
    <location>
        <begin position="2"/>
        <end position="106"/>
    </location>
</feature>
<dbReference type="InterPro" id="IPR029052">
    <property type="entry name" value="Metallo-depent_PP-like"/>
</dbReference>
<dbReference type="InterPro" id="IPR026843">
    <property type="entry name" value="SbcD_C"/>
</dbReference>
<evidence type="ECO:0000256" key="1">
    <source>
        <dbReference type="ARBA" id="ARBA00010555"/>
    </source>
</evidence>
<evidence type="ECO:0000313" key="10">
    <source>
        <dbReference type="EMBL" id="TCV90668.1"/>
    </source>
</evidence>
<dbReference type="AlphaFoldDB" id="A0A4R3YHC9"/>
<dbReference type="Proteomes" id="UP000295367">
    <property type="component" value="Unassembled WGS sequence"/>
</dbReference>
<dbReference type="Gene3D" id="3.60.21.10">
    <property type="match status" value="1"/>
</dbReference>
<comment type="similarity">
    <text evidence="1 7">Belongs to the SbcD family.</text>
</comment>
<evidence type="ECO:0000256" key="4">
    <source>
        <dbReference type="ARBA" id="ARBA00022722"/>
    </source>
</evidence>